<feature type="compositionally biased region" description="Basic and acidic residues" evidence="1">
    <location>
        <begin position="70"/>
        <end position="81"/>
    </location>
</feature>
<gene>
    <name evidence="2" type="ORF">PENTCL1PPCAC_18385</name>
</gene>
<organism evidence="2 3">
    <name type="scientific">Pristionchus entomophagus</name>
    <dbReference type="NCBI Taxonomy" id="358040"/>
    <lineage>
        <taxon>Eukaryota</taxon>
        <taxon>Metazoa</taxon>
        <taxon>Ecdysozoa</taxon>
        <taxon>Nematoda</taxon>
        <taxon>Chromadorea</taxon>
        <taxon>Rhabditida</taxon>
        <taxon>Rhabditina</taxon>
        <taxon>Diplogasteromorpha</taxon>
        <taxon>Diplogasteroidea</taxon>
        <taxon>Neodiplogasteridae</taxon>
        <taxon>Pristionchus</taxon>
    </lineage>
</organism>
<evidence type="ECO:0000256" key="1">
    <source>
        <dbReference type="SAM" id="MobiDB-lite"/>
    </source>
</evidence>
<feature type="region of interest" description="Disordered" evidence="1">
    <location>
        <begin position="70"/>
        <end position="102"/>
    </location>
</feature>
<sequence length="130" mass="15415">MGAEDHRWLSTPGIAHRSVQQMVYMEDKRRLSKAVILCFNDTERDQRIKKNHDRHMKNLRDRYLEMRQRVSVKKEREKEDTVNLTGEAPSFGTKSYPVHKKKDRGILPKHDLSTTLASGEWPKKIHEFCR</sequence>
<evidence type="ECO:0000313" key="3">
    <source>
        <dbReference type="Proteomes" id="UP001432027"/>
    </source>
</evidence>
<accession>A0AAV5TPM6</accession>
<dbReference type="AlphaFoldDB" id="A0AAV5TPM6"/>
<comment type="caution">
    <text evidence="2">The sequence shown here is derived from an EMBL/GenBank/DDBJ whole genome shotgun (WGS) entry which is preliminary data.</text>
</comment>
<dbReference type="Proteomes" id="UP001432027">
    <property type="component" value="Unassembled WGS sequence"/>
</dbReference>
<reference evidence="2" key="1">
    <citation type="submission" date="2023-10" db="EMBL/GenBank/DDBJ databases">
        <title>Genome assembly of Pristionchus species.</title>
        <authorList>
            <person name="Yoshida K."/>
            <person name="Sommer R.J."/>
        </authorList>
    </citation>
    <scope>NUCLEOTIDE SEQUENCE</scope>
    <source>
        <strain evidence="2">RS0144</strain>
    </source>
</reference>
<keyword evidence="3" id="KW-1185">Reference proteome</keyword>
<dbReference type="EMBL" id="BTSX01000004">
    <property type="protein sequence ID" value="GMS96210.1"/>
    <property type="molecule type" value="Genomic_DNA"/>
</dbReference>
<protein>
    <submittedName>
        <fullName evidence="2">Uncharacterized protein</fullName>
    </submittedName>
</protein>
<proteinExistence type="predicted"/>
<evidence type="ECO:0000313" key="2">
    <source>
        <dbReference type="EMBL" id="GMS96210.1"/>
    </source>
</evidence>
<name>A0AAV5TPM6_9BILA</name>